<dbReference type="EMBL" id="FR823390">
    <property type="protein sequence ID" value="CBZ53939.1"/>
    <property type="molecule type" value="Genomic_DNA"/>
</dbReference>
<dbReference type="GO" id="GO:0016829">
    <property type="term" value="F:lyase activity"/>
    <property type="evidence" value="ECO:0007669"/>
    <property type="project" value="UniProtKB-KW"/>
</dbReference>
<evidence type="ECO:0000256" key="5">
    <source>
        <dbReference type="ARBA" id="ARBA00029543"/>
    </source>
</evidence>
<evidence type="ECO:0000256" key="6">
    <source>
        <dbReference type="ARBA" id="ARBA00030030"/>
    </source>
</evidence>
<feature type="region of interest" description="Disordered" evidence="7">
    <location>
        <begin position="241"/>
        <end position="261"/>
    </location>
</feature>
<feature type="non-terminal residue" evidence="8">
    <location>
        <position position="351"/>
    </location>
</feature>
<keyword evidence="1" id="KW-0540">Nuclease</keyword>
<dbReference type="RefSeq" id="XP_003883971.1">
    <property type="nucleotide sequence ID" value="XM_003883922.1"/>
</dbReference>
<keyword evidence="2" id="KW-0378">Hydrolase</keyword>
<evidence type="ECO:0000256" key="1">
    <source>
        <dbReference type="ARBA" id="ARBA00022722"/>
    </source>
</evidence>
<dbReference type="GeneID" id="13443666"/>
<feature type="region of interest" description="Disordered" evidence="7">
    <location>
        <begin position="281"/>
        <end position="310"/>
    </location>
</feature>
<feature type="compositionally biased region" description="Basic and acidic residues" evidence="7">
    <location>
        <begin position="296"/>
        <end position="310"/>
    </location>
</feature>
<dbReference type="PANTHER" id="PTHR13522">
    <property type="entry name" value="U6 SNRNA PHOSPHODIESTERASE 1"/>
    <property type="match status" value="1"/>
</dbReference>
<dbReference type="PANTHER" id="PTHR13522:SF3">
    <property type="entry name" value="U6 SNRNA PHOSPHODIESTERASE 1"/>
    <property type="match status" value="1"/>
</dbReference>
<evidence type="ECO:0000256" key="4">
    <source>
        <dbReference type="ARBA" id="ARBA00023242"/>
    </source>
</evidence>
<evidence type="ECO:0000256" key="7">
    <source>
        <dbReference type="SAM" id="MobiDB-lite"/>
    </source>
</evidence>
<evidence type="ECO:0000313" key="8">
    <source>
        <dbReference type="EMBL" id="CBZ53939.1"/>
    </source>
</evidence>
<keyword evidence="9" id="KW-1185">Reference proteome</keyword>
<evidence type="ECO:0000313" key="9">
    <source>
        <dbReference type="Proteomes" id="UP000007494"/>
    </source>
</evidence>
<keyword evidence="4" id="KW-0539">Nucleus</keyword>
<gene>
    <name evidence="8" type="ORF">NCLIV_037210</name>
</gene>
<dbReference type="AlphaFoldDB" id="F0VJM8"/>
<feature type="region of interest" description="Disordered" evidence="7">
    <location>
        <begin position="56"/>
        <end position="133"/>
    </location>
</feature>
<evidence type="ECO:0000256" key="2">
    <source>
        <dbReference type="ARBA" id="ARBA00022801"/>
    </source>
</evidence>
<dbReference type="VEuPathDB" id="ToxoDB:NCLIV_037210"/>
<sequence>MFPEPEPSTWQQQRRSRKRQIPHADGNFATFVRRLDAARASLRQLCQVAEHLRARDENAHQGSRPCIGVQDASDSQPPLTGRQCGATTATGGNSINEEAQHTSLGRSGQESMNVQGQAPNDVLTDSLPVSSLGTQGKKRRIQGQWQAHTTHDVADAADLHISLSRTIMLQFHLIEPFLAQIASKLKQVKCFTIELQDRLDIFSNLDQSCFFAAFPVSPICARNLDIRPALHRVSQIATYRQREVAQNSPGSGQGDQRADVEGDQHCWPQVEDALQQLEATLSKSRESNVDSGDDESAFRRSPGECNKDQVADCCNGSPNRSRFETNAASQVEAGAAGGVPGDARIWIKVQK</sequence>
<evidence type="ECO:0000256" key="3">
    <source>
        <dbReference type="ARBA" id="ARBA00023239"/>
    </source>
</evidence>
<dbReference type="GO" id="GO:0034477">
    <property type="term" value="P:U6 snRNA 3'-end processing"/>
    <property type="evidence" value="ECO:0007669"/>
    <property type="project" value="InterPro"/>
</dbReference>
<name>F0VJM8_NEOCL</name>
<proteinExistence type="predicted"/>
<reference evidence="9" key="1">
    <citation type="journal article" date="2012" name="PLoS Pathog.">
        <title>Comparative genomics of the apicomplexan parasites Toxoplasma gondii and Neospora caninum: Coccidia differing in host range and transmission strategy.</title>
        <authorList>
            <person name="Reid A.J."/>
            <person name="Vermont S.J."/>
            <person name="Cotton J.A."/>
            <person name="Harris D."/>
            <person name="Hill-Cawthorne G.A."/>
            <person name="Konen-Waisman S."/>
            <person name="Latham S.M."/>
            <person name="Mourier T."/>
            <person name="Norton R."/>
            <person name="Quail M.A."/>
            <person name="Sanders M."/>
            <person name="Shanmugam D."/>
            <person name="Sohal A."/>
            <person name="Wasmuth J.D."/>
            <person name="Brunk B."/>
            <person name="Grigg M.E."/>
            <person name="Howard J.C."/>
            <person name="Parkinson J."/>
            <person name="Roos D.S."/>
            <person name="Trees A.J."/>
            <person name="Berriman M."/>
            <person name="Pain A."/>
            <person name="Wastling J.M."/>
        </authorList>
    </citation>
    <scope>NUCLEOTIDE SEQUENCE [LARGE SCALE GENOMIC DNA]</scope>
    <source>
        <strain evidence="9">Liverpool</strain>
    </source>
</reference>
<feature type="region of interest" description="Disordered" evidence="7">
    <location>
        <begin position="1"/>
        <end position="23"/>
    </location>
</feature>
<dbReference type="eggNOG" id="ENOG502TMBV">
    <property type="taxonomic scope" value="Eukaryota"/>
</dbReference>
<dbReference type="InterPro" id="IPR027521">
    <property type="entry name" value="Usb1"/>
</dbReference>
<feature type="compositionally biased region" description="Polar residues" evidence="7">
    <location>
        <begin position="85"/>
        <end position="118"/>
    </location>
</feature>
<keyword evidence="3" id="KW-0456">Lyase</keyword>
<protein>
    <recommendedName>
        <fullName evidence="5">U6 snRNA phosphodiesterase 1</fullName>
    </recommendedName>
    <alternativeName>
        <fullName evidence="6">3'-5' RNA exonuclease USB1</fullName>
    </alternativeName>
</protein>
<dbReference type="GO" id="GO:0000175">
    <property type="term" value="F:3'-5'-RNA exonuclease activity"/>
    <property type="evidence" value="ECO:0007669"/>
    <property type="project" value="TreeGrafter"/>
</dbReference>
<dbReference type="OMA" id="NADHSCF"/>
<dbReference type="OrthoDB" id="49151at2759"/>
<dbReference type="Gene3D" id="3.90.1140.10">
    <property type="entry name" value="Cyclic phosphodiesterase"/>
    <property type="match status" value="1"/>
</dbReference>
<dbReference type="Proteomes" id="UP000007494">
    <property type="component" value="Chromosome VIII"/>
</dbReference>
<dbReference type="GO" id="GO:0005634">
    <property type="term" value="C:nucleus"/>
    <property type="evidence" value="ECO:0007669"/>
    <property type="project" value="TreeGrafter"/>
</dbReference>
<dbReference type="InParanoid" id="F0VJM8"/>
<organism evidence="8 9">
    <name type="scientific">Neospora caninum (strain Liverpool)</name>
    <dbReference type="NCBI Taxonomy" id="572307"/>
    <lineage>
        <taxon>Eukaryota</taxon>
        <taxon>Sar</taxon>
        <taxon>Alveolata</taxon>
        <taxon>Apicomplexa</taxon>
        <taxon>Conoidasida</taxon>
        <taxon>Coccidia</taxon>
        <taxon>Eucoccidiorida</taxon>
        <taxon>Eimeriorina</taxon>
        <taxon>Sarcocystidae</taxon>
        <taxon>Neospora</taxon>
    </lineage>
</organism>
<accession>F0VJM8</accession>
<dbReference type="Pfam" id="PF09749">
    <property type="entry name" value="HVSL"/>
    <property type="match status" value="1"/>
</dbReference>